<comment type="caution">
    <text evidence="7">The sequence shown here is derived from an EMBL/GenBank/DDBJ whole genome shotgun (WGS) entry which is preliminary data.</text>
</comment>
<name>A0A918XEJ9_9ACTN</name>
<dbReference type="NCBIfam" id="TIGR00486">
    <property type="entry name" value="YbgI_SA1388"/>
    <property type="match status" value="1"/>
</dbReference>
<reference evidence="7 8" key="1">
    <citation type="journal article" date="2014" name="Int. J. Syst. Evol. Microbiol.">
        <title>Complete genome sequence of Corynebacterium casei LMG S-19264T (=DSM 44701T), isolated from a smear-ripened cheese.</title>
        <authorList>
            <consortium name="US DOE Joint Genome Institute (JGI-PGF)"/>
            <person name="Walter F."/>
            <person name="Albersmeier A."/>
            <person name="Kalinowski J."/>
            <person name="Ruckert C."/>
        </authorList>
    </citation>
    <scope>NUCLEOTIDE SEQUENCE [LARGE SCALE GENOMIC DNA]</scope>
    <source>
        <strain evidence="7 8">KCTC 19473</strain>
    </source>
</reference>
<sequence>MWCLVWWFVGVGLRSTLRRTPPTCTDPPGLRTCADPPGSTNHRPGMPGTPITQQDPTPQALCRSGAGRSQIAFRPRTRRRCPSVVLVSTENPHPRLSDVTAAFESVYPTAWAASWDAVGLACGDPEQTVGKILFAVDPVEAVVDEALLWGADLIITHHPLMLRGVHSVAADTPKGRIVHRLIRSGTALYTAHTNADTAAPGVSDALARAVGVSGPLRPLDPDPTDPEGRRGIGRIGVLEQPLVLHDFADQAARGLPATAGGVRVAGDPGRLVTTVAVSGGSGDSLLGAARAAGVDAYLTSDLRHHPASEFVEESGSPALLDTAHFASEWPWLTDGSARLADALAREAGSWAANVEMRVSTTVTDAWAQAFGRG</sequence>
<dbReference type="Proteomes" id="UP000654947">
    <property type="component" value="Unassembled WGS sequence"/>
</dbReference>
<feature type="binding site" evidence="5">
    <location>
        <position position="158"/>
    </location>
    <ligand>
        <name>a divalent metal cation</name>
        <dbReference type="ChEBI" id="CHEBI:60240"/>
        <label>1</label>
    </ligand>
</feature>
<dbReference type="Pfam" id="PF01784">
    <property type="entry name" value="DUF34_NIF3"/>
    <property type="match status" value="1"/>
</dbReference>
<dbReference type="InterPro" id="IPR002678">
    <property type="entry name" value="DUF34/NIF3"/>
</dbReference>
<evidence type="ECO:0000256" key="1">
    <source>
        <dbReference type="ARBA" id="ARBA00006964"/>
    </source>
</evidence>
<dbReference type="AlphaFoldDB" id="A0A918XEJ9"/>
<evidence type="ECO:0000256" key="4">
    <source>
        <dbReference type="ARBA" id="ARBA00022723"/>
    </source>
</evidence>
<proteinExistence type="inferred from homology"/>
<feature type="binding site" evidence="5">
    <location>
        <position position="328"/>
    </location>
    <ligand>
        <name>a divalent metal cation</name>
        <dbReference type="ChEBI" id="CHEBI:60240"/>
        <label>1</label>
    </ligand>
</feature>
<gene>
    <name evidence="7" type="ORF">GCM10007147_28280</name>
</gene>
<accession>A0A918XEJ9</accession>
<evidence type="ECO:0000256" key="2">
    <source>
        <dbReference type="ARBA" id="ARBA00011643"/>
    </source>
</evidence>
<keyword evidence="4 5" id="KW-0479">Metal-binding</keyword>
<evidence type="ECO:0000256" key="3">
    <source>
        <dbReference type="ARBA" id="ARBA00022112"/>
    </source>
</evidence>
<dbReference type="Gene3D" id="3.40.1390.30">
    <property type="entry name" value="NIF3 (NGG1p interacting factor 3)-like"/>
    <property type="match status" value="1"/>
</dbReference>
<dbReference type="GO" id="GO:0046872">
    <property type="term" value="F:metal ion binding"/>
    <property type="evidence" value="ECO:0007669"/>
    <property type="project" value="UniProtKB-KW"/>
</dbReference>
<evidence type="ECO:0000313" key="7">
    <source>
        <dbReference type="EMBL" id="GHD28400.1"/>
    </source>
</evidence>
<feature type="binding site" evidence="5">
    <location>
        <position position="157"/>
    </location>
    <ligand>
        <name>a divalent metal cation</name>
        <dbReference type="ChEBI" id="CHEBI:60240"/>
        <label>1</label>
    </ligand>
</feature>
<comment type="subunit">
    <text evidence="2">Homohexamer.</text>
</comment>
<feature type="binding site" evidence="5">
    <location>
        <position position="324"/>
    </location>
    <ligand>
        <name>a divalent metal cation</name>
        <dbReference type="ChEBI" id="CHEBI:60240"/>
        <label>1</label>
    </ligand>
</feature>
<dbReference type="GO" id="GO:0005737">
    <property type="term" value="C:cytoplasm"/>
    <property type="evidence" value="ECO:0007669"/>
    <property type="project" value="TreeGrafter"/>
</dbReference>
<keyword evidence="8" id="KW-1185">Reference proteome</keyword>
<protein>
    <recommendedName>
        <fullName evidence="3">GTP cyclohydrolase 1 type 2 homolog</fullName>
    </recommendedName>
</protein>
<organism evidence="7 8">
    <name type="scientific">Nocardiopsis kunsanensis</name>
    <dbReference type="NCBI Taxonomy" id="141693"/>
    <lineage>
        <taxon>Bacteria</taxon>
        <taxon>Bacillati</taxon>
        <taxon>Actinomycetota</taxon>
        <taxon>Actinomycetes</taxon>
        <taxon>Streptosporangiales</taxon>
        <taxon>Nocardiopsidaceae</taxon>
        <taxon>Nocardiopsis</taxon>
    </lineage>
</organism>
<feature type="region of interest" description="Disordered" evidence="6">
    <location>
        <begin position="27"/>
        <end position="61"/>
    </location>
</feature>
<dbReference type="FunFam" id="3.40.1390.30:FF:000001">
    <property type="entry name" value="GTP cyclohydrolase 1 type 2"/>
    <property type="match status" value="1"/>
</dbReference>
<dbReference type="InterPro" id="IPR036069">
    <property type="entry name" value="DUF34/NIF3_sf"/>
</dbReference>
<evidence type="ECO:0000256" key="5">
    <source>
        <dbReference type="PIRSR" id="PIRSR602678-1"/>
    </source>
</evidence>
<evidence type="ECO:0000256" key="6">
    <source>
        <dbReference type="SAM" id="MobiDB-lite"/>
    </source>
</evidence>
<comment type="similarity">
    <text evidence="1">Belongs to the GTP cyclohydrolase I type 2/NIF3 family.</text>
</comment>
<dbReference type="EMBL" id="BMXL01000014">
    <property type="protein sequence ID" value="GHD28400.1"/>
    <property type="molecule type" value="Genomic_DNA"/>
</dbReference>
<dbReference type="SUPFAM" id="SSF102705">
    <property type="entry name" value="NIF3 (NGG1p interacting factor 3)-like"/>
    <property type="match status" value="1"/>
</dbReference>
<evidence type="ECO:0000313" key="8">
    <source>
        <dbReference type="Proteomes" id="UP000654947"/>
    </source>
</evidence>
<dbReference type="PANTHER" id="PTHR13799">
    <property type="entry name" value="NGG1 INTERACTING FACTOR 3"/>
    <property type="match status" value="1"/>
</dbReference>
<feature type="binding site" evidence="5">
    <location>
        <position position="196"/>
    </location>
    <ligand>
        <name>a divalent metal cation</name>
        <dbReference type="ChEBI" id="CHEBI:60240"/>
        <label>1</label>
    </ligand>
</feature>
<dbReference type="PANTHER" id="PTHR13799:SF14">
    <property type="entry name" value="GTP CYCLOHYDROLASE 1 TYPE 2 HOMOLOG"/>
    <property type="match status" value="1"/>
</dbReference>